<keyword evidence="5" id="KW-1185">Reference proteome</keyword>
<proteinExistence type="predicted"/>
<evidence type="ECO:0000256" key="3">
    <source>
        <dbReference type="SAM" id="SignalP"/>
    </source>
</evidence>
<dbReference type="Proteomes" id="UP001595814">
    <property type="component" value="Unassembled WGS sequence"/>
</dbReference>
<keyword evidence="2" id="KW-0812">Transmembrane</keyword>
<evidence type="ECO:0000313" key="4">
    <source>
        <dbReference type="EMBL" id="MFC4097709.1"/>
    </source>
</evidence>
<feature type="region of interest" description="Disordered" evidence="1">
    <location>
        <begin position="210"/>
        <end position="299"/>
    </location>
</feature>
<evidence type="ECO:0000256" key="2">
    <source>
        <dbReference type="SAM" id="Phobius"/>
    </source>
</evidence>
<keyword evidence="3" id="KW-0732">Signal</keyword>
<evidence type="ECO:0000313" key="5">
    <source>
        <dbReference type="Proteomes" id="UP001595814"/>
    </source>
</evidence>
<keyword evidence="2" id="KW-0472">Membrane</keyword>
<feature type="compositionally biased region" description="Basic and acidic residues" evidence="1">
    <location>
        <begin position="210"/>
        <end position="293"/>
    </location>
</feature>
<feature type="chain" id="PRO_5045927231" evidence="3">
    <location>
        <begin position="23"/>
        <end position="390"/>
    </location>
</feature>
<comment type="caution">
    <text evidence="4">The sequence shown here is derived from an EMBL/GenBank/DDBJ whole genome shotgun (WGS) entry which is preliminary data.</text>
</comment>
<reference evidence="5" key="1">
    <citation type="journal article" date="2019" name="Int. J. Syst. Evol. Microbiol.">
        <title>The Global Catalogue of Microorganisms (GCM) 10K type strain sequencing project: providing services to taxonomists for standard genome sequencing and annotation.</title>
        <authorList>
            <consortium name="The Broad Institute Genomics Platform"/>
            <consortium name="The Broad Institute Genome Sequencing Center for Infectious Disease"/>
            <person name="Wu L."/>
            <person name="Ma J."/>
        </authorList>
    </citation>
    <scope>NUCLEOTIDE SEQUENCE [LARGE SCALE GENOMIC DNA]</scope>
    <source>
        <strain evidence="5">CECT 7477</strain>
    </source>
</reference>
<sequence>MKKKVFALLVLAAFFLSHDMYLKLDTFFLEPNTSATIQLFNGTFDKSENVIDRDRMIDASLLGNGERFKVAENQWSEKDSITFLNFKTGEAATWVAGVSTKPRNIEMDAEAFNGYLRHDGVLDMLKWREENDALDKDAVEKYSKHVKAIFQVGDKTSEDWKTALGYPIEFIPLSNPYEKHTGDQLEVKLLFGGKPLANQLVYANYKVTENHHSHSEEEHGHSHEGSAHSHEDEAHSHEDAKAHTHNEEVHSHDNGEKHSHSHKKEEAGHTHSHDGGEPHSHEEEEHKDDHVHTDGQQLRTDVNGVVSVDLSTDGIYYLRTIHLAHSDEEGLTHESNWATLTFEVVHGHSHEEDTHAHAHAEEDEFPTYIFWIGSLLIIGGLFWWFNKKKE</sequence>
<evidence type="ECO:0000256" key="1">
    <source>
        <dbReference type="SAM" id="MobiDB-lite"/>
    </source>
</evidence>
<keyword evidence="2" id="KW-1133">Transmembrane helix</keyword>
<protein>
    <submittedName>
        <fullName evidence="4">DUF4198 domain-containing protein</fullName>
    </submittedName>
</protein>
<accession>A0ABV8JTJ0</accession>
<organism evidence="4 5">
    <name type="scientific">Euzebyella saccharophila</name>
    <dbReference type="NCBI Taxonomy" id="679664"/>
    <lineage>
        <taxon>Bacteria</taxon>
        <taxon>Pseudomonadati</taxon>
        <taxon>Bacteroidota</taxon>
        <taxon>Flavobacteriia</taxon>
        <taxon>Flavobacteriales</taxon>
        <taxon>Flavobacteriaceae</taxon>
        <taxon>Euzebyella</taxon>
    </lineage>
</organism>
<dbReference type="RefSeq" id="WP_192463185.1">
    <property type="nucleotide sequence ID" value="NZ_JACYFJ010000006.1"/>
</dbReference>
<feature type="signal peptide" evidence="3">
    <location>
        <begin position="1"/>
        <end position="22"/>
    </location>
</feature>
<dbReference type="EMBL" id="JBHSAW010000024">
    <property type="protein sequence ID" value="MFC4097709.1"/>
    <property type="molecule type" value="Genomic_DNA"/>
</dbReference>
<name>A0ABV8JTJ0_9FLAO</name>
<dbReference type="Pfam" id="PF10670">
    <property type="entry name" value="DUF4198"/>
    <property type="match status" value="1"/>
</dbReference>
<dbReference type="InterPro" id="IPR019613">
    <property type="entry name" value="DUF4198"/>
</dbReference>
<feature type="transmembrane region" description="Helical" evidence="2">
    <location>
        <begin position="368"/>
        <end position="385"/>
    </location>
</feature>
<gene>
    <name evidence="4" type="ORF">ACFOUT_17620</name>
</gene>